<sequence length="321" mass="36524">MKCRVCGQEASIGLRAYNTALCADDFIFFLEKRVSATIRKYHLIETGDTPIVAVSGGKDSLSVWHILNRLGYPADGIYVDLGIGDYSRTSLAKITQMAEKLQRKVYTLHVRDIFERGIDEVARAIRRVPCSACGMIKRYVMNKVCIDRDYNVLVTGHNLDDEAAALLGNLLYWKDEYLWKKSPSLESRDGHLSKKVKPLFLCSEREMAAYAVLSGIDYIYEECPFSVDAKSLEYKGILNNLEESSPGTKLQFIKGYLKRMKVGKKNDEEERDMAYCDTCGYPCYGDKCNMCRLLERFHIEKGMDFDEYDGSSLDSTRPMVT</sequence>
<dbReference type="GO" id="GO:0016740">
    <property type="term" value="F:transferase activity"/>
    <property type="evidence" value="ECO:0007669"/>
    <property type="project" value="UniProtKB-KW"/>
</dbReference>
<dbReference type="InterPro" id="IPR011063">
    <property type="entry name" value="TilS/TtcA_N"/>
</dbReference>
<dbReference type="AlphaFoldDB" id="A0A971M3Y6"/>
<feature type="domain" description="2-thiouridine synthetase TtuA-like N-terminal LIM" evidence="4">
    <location>
        <begin position="2"/>
        <end position="27"/>
    </location>
</feature>
<keyword evidence="1" id="KW-0808">Transferase</keyword>
<evidence type="ECO:0000313" key="6">
    <source>
        <dbReference type="Proteomes" id="UP000777265"/>
    </source>
</evidence>
<proteinExistence type="predicted"/>
<dbReference type="Proteomes" id="UP000777265">
    <property type="component" value="Unassembled WGS sequence"/>
</dbReference>
<dbReference type="EMBL" id="JAAYEE010000141">
    <property type="protein sequence ID" value="NLW35563.1"/>
    <property type="molecule type" value="Genomic_DNA"/>
</dbReference>
<evidence type="ECO:0000313" key="5">
    <source>
        <dbReference type="EMBL" id="NLW35563.1"/>
    </source>
</evidence>
<dbReference type="GO" id="GO:0005524">
    <property type="term" value="F:ATP binding"/>
    <property type="evidence" value="ECO:0007669"/>
    <property type="project" value="UniProtKB-KW"/>
</dbReference>
<dbReference type="Pfam" id="PF01171">
    <property type="entry name" value="ATP_bind_3"/>
    <property type="match status" value="1"/>
</dbReference>
<feature type="binding site" evidence="2">
    <location>
        <position position="156"/>
    </location>
    <ligand>
        <name>ATP</name>
        <dbReference type="ChEBI" id="CHEBI:30616"/>
    </ligand>
</feature>
<feature type="binding site" evidence="2">
    <location>
        <position position="161"/>
    </location>
    <ligand>
        <name>ATP</name>
        <dbReference type="ChEBI" id="CHEBI:30616"/>
    </ligand>
</feature>
<keyword evidence="2" id="KW-0547">Nucleotide-binding</keyword>
<dbReference type="InterPro" id="IPR014729">
    <property type="entry name" value="Rossmann-like_a/b/a_fold"/>
</dbReference>
<dbReference type="Gene3D" id="3.40.50.620">
    <property type="entry name" value="HUPs"/>
    <property type="match status" value="1"/>
</dbReference>
<feature type="domain" description="tRNA(Ile)-lysidine/2-thiocytidine synthase N-terminal" evidence="3">
    <location>
        <begin position="51"/>
        <end position="220"/>
    </location>
</feature>
<accession>A0A971M3Y6</accession>
<gene>
    <name evidence="5" type="ORF">GXY80_08815</name>
</gene>
<feature type="binding site" evidence="2">
    <location>
        <position position="59"/>
    </location>
    <ligand>
        <name>ATP</name>
        <dbReference type="ChEBI" id="CHEBI:30616"/>
    </ligand>
</feature>
<dbReference type="PANTHER" id="PTHR11807">
    <property type="entry name" value="ATPASES OF THE PP SUPERFAMILY-RELATED"/>
    <property type="match status" value="1"/>
</dbReference>
<feature type="binding site" evidence="2">
    <location>
        <position position="79"/>
    </location>
    <ligand>
        <name>ATP</name>
        <dbReference type="ChEBI" id="CHEBI:30616"/>
    </ligand>
</feature>
<dbReference type="SUPFAM" id="SSF52402">
    <property type="entry name" value="Adenine nucleotide alpha hydrolases-like"/>
    <property type="match status" value="1"/>
</dbReference>
<dbReference type="InterPro" id="IPR035107">
    <property type="entry name" value="tRNA_thiolation_TtcA_Ctu1"/>
</dbReference>
<organism evidence="5 6">
    <name type="scientific">Syntrophorhabdus aromaticivorans</name>
    <dbReference type="NCBI Taxonomy" id="328301"/>
    <lineage>
        <taxon>Bacteria</taxon>
        <taxon>Pseudomonadati</taxon>
        <taxon>Thermodesulfobacteriota</taxon>
        <taxon>Syntrophorhabdia</taxon>
        <taxon>Syntrophorhabdales</taxon>
        <taxon>Syntrophorhabdaceae</taxon>
        <taxon>Syntrophorhabdus</taxon>
    </lineage>
</organism>
<dbReference type="InterPro" id="IPR054306">
    <property type="entry name" value="TtuA-like_LIM_N"/>
</dbReference>
<dbReference type="InterPro" id="IPR000541">
    <property type="entry name" value="Ncs6/Tuc1/Ctu1"/>
</dbReference>
<evidence type="ECO:0000259" key="4">
    <source>
        <dbReference type="Pfam" id="PF22082"/>
    </source>
</evidence>
<reference evidence="5" key="1">
    <citation type="journal article" date="2020" name="Biotechnol. Biofuels">
        <title>New insights from the biogas microbiome by comprehensive genome-resolved metagenomics of nearly 1600 species originating from multiple anaerobic digesters.</title>
        <authorList>
            <person name="Campanaro S."/>
            <person name="Treu L."/>
            <person name="Rodriguez-R L.M."/>
            <person name="Kovalovszki A."/>
            <person name="Ziels R.M."/>
            <person name="Maus I."/>
            <person name="Zhu X."/>
            <person name="Kougias P.G."/>
            <person name="Basile A."/>
            <person name="Luo G."/>
            <person name="Schluter A."/>
            <person name="Konstantinidis K.T."/>
            <person name="Angelidaki I."/>
        </authorList>
    </citation>
    <scope>NUCLEOTIDE SEQUENCE</scope>
    <source>
        <strain evidence="5">AS06rmzACSIP_7</strain>
    </source>
</reference>
<dbReference type="PIRSF" id="PIRSF004976">
    <property type="entry name" value="ATPase_YdaO"/>
    <property type="match status" value="1"/>
</dbReference>
<comment type="caution">
    <text evidence="5">The sequence shown here is derived from an EMBL/GenBank/DDBJ whole genome shotgun (WGS) entry which is preliminary data.</text>
</comment>
<protein>
    <submittedName>
        <fullName evidence="5">TIGR00269 family protein</fullName>
    </submittedName>
</protein>
<dbReference type="NCBIfam" id="TIGR00269">
    <property type="entry name" value="TIGR00269 family protein"/>
    <property type="match status" value="1"/>
</dbReference>
<reference evidence="5" key="2">
    <citation type="submission" date="2020-01" db="EMBL/GenBank/DDBJ databases">
        <authorList>
            <person name="Campanaro S."/>
        </authorList>
    </citation>
    <scope>NUCLEOTIDE SEQUENCE</scope>
    <source>
        <strain evidence="5">AS06rmzACSIP_7</strain>
    </source>
</reference>
<evidence type="ECO:0000256" key="1">
    <source>
        <dbReference type="ARBA" id="ARBA00022679"/>
    </source>
</evidence>
<evidence type="ECO:0000256" key="2">
    <source>
        <dbReference type="PIRSR" id="PIRSR004976-51"/>
    </source>
</evidence>
<feature type="binding site" evidence="2">
    <location>
        <begin position="53"/>
        <end position="55"/>
    </location>
    <ligand>
        <name>ATP</name>
        <dbReference type="ChEBI" id="CHEBI:30616"/>
    </ligand>
</feature>
<dbReference type="GO" id="GO:0000049">
    <property type="term" value="F:tRNA binding"/>
    <property type="evidence" value="ECO:0007669"/>
    <property type="project" value="InterPro"/>
</dbReference>
<dbReference type="Pfam" id="PF22082">
    <property type="entry name" value="TtuA_LIM_N"/>
    <property type="match status" value="1"/>
</dbReference>
<dbReference type="GO" id="GO:0002144">
    <property type="term" value="C:cytosolic tRNA wobble base thiouridylase complex"/>
    <property type="evidence" value="ECO:0007669"/>
    <property type="project" value="TreeGrafter"/>
</dbReference>
<name>A0A971M3Y6_9BACT</name>
<dbReference type="GO" id="GO:0002143">
    <property type="term" value="P:tRNA wobble position uridine thiolation"/>
    <property type="evidence" value="ECO:0007669"/>
    <property type="project" value="TreeGrafter"/>
</dbReference>
<evidence type="ECO:0000259" key="3">
    <source>
        <dbReference type="Pfam" id="PF01171"/>
    </source>
</evidence>
<dbReference type="PANTHER" id="PTHR11807:SF27">
    <property type="entry name" value="TRNA-5-METHYLURIDINE(54) 2-SULFURTRANSFERASE"/>
    <property type="match status" value="1"/>
</dbReference>
<keyword evidence="2" id="KW-0067">ATP-binding</keyword>